<keyword evidence="1" id="KW-0472">Membrane</keyword>
<accession>A0A9P6Y1I3</accession>
<keyword evidence="1" id="KW-1133">Transmembrane helix</keyword>
<comment type="caution">
    <text evidence="2">The sequence shown here is derived from an EMBL/GenBank/DDBJ whole genome shotgun (WGS) entry which is preliminary data.</text>
</comment>
<evidence type="ECO:0000256" key="1">
    <source>
        <dbReference type="SAM" id="Phobius"/>
    </source>
</evidence>
<dbReference type="AlphaFoldDB" id="A0A9P6Y1I3"/>
<gene>
    <name evidence="2" type="ORF">G6F51_010697</name>
</gene>
<name>A0A9P6Y1I3_RHIOR</name>
<dbReference type="Proteomes" id="UP000717996">
    <property type="component" value="Unassembled WGS sequence"/>
</dbReference>
<keyword evidence="1" id="KW-0812">Transmembrane</keyword>
<dbReference type="OrthoDB" id="2282259at2759"/>
<protein>
    <submittedName>
        <fullName evidence="2">Uncharacterized protein</fullName>
    </submittedName>
</protein>
<evidence type="ECO:0000313" key="2">
    <source>
        <dbReference type="EMBL" id="KAG1536898.1"/>
    </source>
</evidence>
<dbReference type="EMBL" id="JAANIT010002292">
    <property type="protein sequence ID" value="KAG1536898.1"/>
    <property type="molecule type" value="Genomic_DNA"/>
</dbReference>
<proteinExistence type="predicted"/>
<feature type="transmembrane region" description="Helical" evidence="1">
    <location>
        <begin position="305"/>
        <end position="323"/>
    </location>
</feature>
<sequence length="352" mass="40525">MTSKHVLQSDELMTEIYNNINSWKDKSSFACANSFFRSIAFNTTTDIVYHIHSEEDLSKTLPAATATTVHLNLNFQLKQAFLDRLLVTFTKSNKVLLSVHVELGIQTIEKFCKTAARKGINIMVVSSDQKKIIEDIMKRYEKKYKKQYREYEKNQGRTMKRLASEVELIEVPVDRLKRHIFFLKQSLKLATTIEFKQKEENHVEDLFKKVLRDGVKYEHVNGLKLDTQPMLVNGHNKILEQVRRFVNCIAKFDNHSILVTNFDLFWHNQPSHDDSAFGLDASDFYTTPVCKLKKKMTKNKGFKEISVYFGMIELLIVGGYVFTGGDLVPFLGSSLGNFEFQDESTSLGLPLP</sequence>
<evidence type="ECO:0000313" key="3">
    <source>
        <dbReference type="Proteomes" id="UP000717996"/>
    </source>
</evidence>
<organism evidence="2 3">
    <name type="scientific">Rhizopus oryzae</name>
    <name type="common">Mucormycosis agent</name>
    <name type="synonym">Rhizopus arrhizus var. delemar</name>
    <dbReference type="NCBI Taxonomy" id="64495"/>
    <lineage>
        <taxon>Eukaryota</taxon>
        <taxon>Fungi</taxon>
        <taxon>Fungi incertae sedis</taxon>
        <taxon>Mucoromycota</taxon>
        <taxon>Mucoromycotina</taxon>
        <taxon>Mucoromycetes</taxon>
        <taxon>Mucorales</taxon>
        <taxon>Mucorineae</taxon>
        <taxon>Rhizopodaceae</taxon>
        <taxon>Rhizopus</taxon>
    </lineage>
</organism>
<reference evidence="2" key="1">
    <citation type="journal article" date="2020" name="Microb. Genom.">
        <title>Genetic diversity of clinical and environmental Mucorales isolates obtained from an investigation of mucormycosis cases among solid organ transplant recipients.</title>
        <authorList>
            <person name="Nguyen M.H."/>
            <person name="Kaul D."/>
            <person name="Muto C."/>
            <person name="Cheng S.J."/>
            <person name="Richter R.A."/>
            <person name="Bruno V.M."/>
            <person name="Liu G."/>
            <person name="Beyhan S."/>
            <person name="Sundermann A.J."/>
            <person name="Mounaud S."/>
            <person name="Pasculle A.W."/>
            <person name="Nierman W.C."/>
            <person name="Driscoll E."/>
            <person name="Cumbie R."/>
            <person name="Clancy C.J."/>
            <person name="Dupont C.L."/>
        </authorList>
    </citation>
    <scope>NUCLEOTIDE SEQUENCE</scope>
    <source>
        <strain evidence="2">GL16</strain>
    </source>
</reference>